<name>A0ABR7YZU8_9PSED</name>
<dbReference type="SUPFAM" id="SSF140566">
    <property type="entry name" value="FlgN-like"/>
    <property type="match status" value="1"/>
</dbReference>
<dbReference type="Pfam" id="PF05130">
    <property type="entry name" value="FlgN"/>
    <property type="match status" value="1"/>
</dbReference>
<organism evidence="4 5">
    <name type="scientific">Pseudomonas typographi</name>
    <dbReference type="NCBI Taxonomy" id="2715964"/>
    <lineage>
        <taxon>Bacteria</taxon>
        <taxon>Pseudomonadati</taxon>
        <taxon>Pseudomonadota</taxon>
        <taxon>Gammaproteobacteria</taxon>
        <taxon>Pseudomonadales</taxon>
        <taxon>Pseudomonadaceae</taxon>
        <taxon>Pseudomonas</taxon>
    </lineage>
</organism>
<dbReference type="EMBL" id="JAAOCA010000008">
    <property type="protein sequence ID" value="MBD1598658.1"/>
    <property type="molecule type" value="Genomic_DNA"/>
</dbReference>
<accession>A0ABR7YZU8</accession>
<keyword evidence="3" id="KW-1005">Bacterial flagellum biogenesis</keyword>
<dbReference type="InterPro" id="IPR007809">
    <property type="entry name" value="FlgN-like"/>
</dbReference>
<comment type="function">
    <text evidence="1">Required for the efficient initiation of filament assembly.</text>
</comment>
<evidence type="ECO:0000256" key="1">
    <source>
        <dbReference type="ARBA" id="ARBA00002397"/>
    </source>
</evidence>
<protein>
    <submittedName>
        <fullName evidence="4">Flagellar protein FlgN</fullName>
    </submittedName>
</protein>
<sequence length="155" mass="16860">MQDTALLQLIESDLGPAQQLLEWLRLEGHALRGRDMALLENILAQKQSLIVQLQQQGRKRSQALALLGMSTDREGLQQLAKVSPIGAELLAKGDQLNDLLGQCKQANEENGKAIRLQQHATANQLRILNGGEAPSLYTARGATSKLGTLRAFSQA</sequence>
<comment type="similarity">
    <text evidence="2">Belongs to the FlgN family.</text>
</comment>
<dbReference type="Proteomes" id="UP000805841">
    <property type="component" value="Unassembled WGS sequence"/>
</dbReference>
<evidence type="ECO:0000313" key="5">
    <source>
        <dbReference type="Proteomes" id="UP000805841"/>
    </source>
</evidence>
<comment type="caution">
    <text evidence="4">The sequence shown here is derived from an EMBL/GenBank/DDBJ whole genome shotgun (WGS) entry which is preliminary data.</text>
</comment>
<keyword evidence="4" id="KW-0966">Cell projection</keyword>
<dbReference type="InterPro" id="IPR036679">
    <property type="entry name" value="FlgN-like_sf"/>
</dbReference>
<keyword evidence="5" id="KW-1185">Reference proteome</keyword>
<dbReference type="RefSeq" id="WP_190419202.1">
    <property type="nucleotide sequence ID" value="NZ_JAAOCA010000008.1"/>
</dbReference>
<keyword evidence="4" id="KW-0282">Flagellum</keyword>
<evidence type="ECO:0000256" key="3">
    <source>
        <dbReference type="ARBA" id="ARBA00022795"/>
    </source>
</evidence>
<evidence type="ECO:0000256" key="2">
    <source>
        <dbReference type="ARBA" id="ARBA00007703"/>
    </source>
</evidence>
<dbReference type="Gene3D" id="1.20.58.300">
    <property type="entry name" value="FlgN-like"/>
    <property type="match status" value="1"/>
</dbReference>
<evidence type="ECO:0000313" key="4">
    <source>
        <dbReference type="EMBL" id="MBD1598658.1"/>
    </source>
</evidence>
<proteinExistence type="inferred from homology"/>
<gene>
    <name evidence="4" type="ORF">HAQ05_08065</name>
</gene>
<keyword evidence="4" id="KW-0969">Cilium</keyword>
<reference evidence="4 5" key="1">
    <citation type="journal article" date="2020" name="Insects">
        <title>Bacteria Belonging to Pseudomonas typographi sp. nov. from the Bark Beetle Ips typographus Have Genomic Potential to Aid in the Host Ecology.</title>
        <authorList>
            <person name="Peral-Aranega E."/>
            <person name="Saati-Santamaria Z."/>
            <person name="Kolarik M."/>
            <person name="Rivas R."/>
            <person name="Garcia-Fraile P."/>
        </authorList>
    </citation>
    <scope>NUCLEOTIDE SEQUENCE [LARGE SCALE GENOMIC DNA]</scope>
    <source>
        <strain evidence="4 5">CA3A</strain>
    </source>
</reference>